<protein>
    <submittedName>
        <fullName evidence="1">Uncharacterized protein</fullName>
    </submittedName>
</protein>
<evidence type="ECO:0000313" key="2">
    <source>
        <dbReference type="Proteomes" id="UP000252139"/>
    </source>
</evidence>
<keyword evidence="2" id="KW-1185">Reference proteome</keyword>
<proteinExistence type="predicted"/>
<evidence type="ECO:0000313" key="1">
    <source>
        <dbReference type="EMBL" id="RCH94808.1"/>
    </source>
</evidence>
<sequence length="253" mass="29110">MPLQIKSTNTRARGLQKNYNYKSWLGSVLNNPEPSLDYFKFTDTFKDLLQLSNDQSNKLTKIVSIAKALFDLRNDVKTEFREKYAMYWEQRDESDMQRALKIQNQRTIKRLNQITNNEIVRLAEQAHNLDSVSNETSGKSGEEIVLKVMLKVNQCCKSSRVGRLQIIDLSSNFNISRAVIEIPIDKFDAIIEASHMDPVLMSPYASGLSNAFDKAPLSTRALHETLYDVVYHKDFDLVAQDDADFMEITIRYL</sequence>
<comment type="caution">
    <text evidence="1">The sequence shown here is derived from an EMBL/GenBank/DDBJ whole genome shotgun (WGS) entry which is preliminary data.</text>
</comment>
<dbReference type="EMBL" id="PJQL01000537">
    <property type="protein sequence ID" value="RCH94808.1"/>
    <property type="molecule type" value="Genomic_DNA"/>
</dbReference>
<organism evidence="1 2">
    <name type="scientific">Rhizopus azygosporus</name>
    <name type="common">Rhizopus microsporus var. azygosporus</name>
    <dbReference type="NCBI Taxonomy" id="86630"/>
    <lineage>
        <taxon>Eukaryota</taxon>
        <taxon>Fungi</taxon>
        <taxon>Fungi incertae sedis</taxon>
        <taxon>Mucoromycota</taxon>
        <taxon>Mucoromycotina</taxon>
        <taxon>Mucoromycetes</taxon>
        <taxon>Mucorales</taxon>
        <taxon>Mucorineae</taxon>
        <taxon>Rhizopodaceae</taxon>
        <taxon>Rhizopus</taxon>
    </lineage>
</organism>
<gene>
    <name evidence="1" type="ORF">CU097_007912</name>
</gene>
<name>A0A367JY12_RHIAZ</name>
<accession>A0A367JY12</accession>
<dbReference type="AlphaFoldDB" id="A0A367JY12"/>
<dbReference type="Proteomes" id="UP000252139">
    <property type="component" value="Unassembled WGS sequence"/>
</dbReference>
<reference evidence="1 2" key="1">
    <citation type="journal article" date="2018" name="G3 (Bethesda)">
        <title>Phylogenetic and Phylogenomic Definition of Rhizopus Species.</title>
        <authorList>
            <person name="Gryganskyi A.P."/>
            <person name="Golan J."/>
            <person name="Dolatabadi S."/>
            <person name="Mondo S."/>
            <person name="Robb S."/>
            <person name="Idnurm A."/>
            <person name="Muszewska A."/>
            <person name="Steczkiewicz K."/>
            <person name="Masonjones S."/>
            <person name="Liao H.L."/>
            <person name="Gajdeczka M.T."/>
            <person name="Anike F."/>
            <person name="Vuek A."/>
            <person name="Anishchenko I.M."/>
            <person name="Voigt K."/>
            <person name="de Hoog G.S."/>
            <person name="Smith M.E."/>
            <person name="Heitman J."/>
            <person name="Vilgalys R."/>
            <person name="Stajich J.E."/>
        </authorList>
    </citation>
    <scope>NUCLEOTIDE SEQUENCE [LARGE SCALE GENOMIC DNA]</scope>
    <source>
        <strain evidence="1 2">CBS 357.93</strain>
    </source>
</reference>
<dbReference type="OrthoDB" id="2288930at2759"/>